<feature type="binding site" evidence="15">
    <location>
        <position position="103"/>
    </location>
    <ligand>
        <name>Mg(2+)</name>
        <dbReference type="ChEBI" id="CHEBI:18420"/>
        <label>2</label>
        <note>catalytic</note>
    </ligand>
</feature>
<dbReference type="SUPFAM" id="SSF81301">
    <property type="entry name" value="Nucleotidyltransferase"/>
    <property type="match status" value="1"/>
</dbReference>
<dbReference type="Gene3D" id="3.30.460.10">
    <property type="entry name" value="Beta Polymerase, domain 2"/>
    <property type="match status" value="1"/>
</dbReference>
<dbReference type="InterPro" id="IPR007010">
    <property type="entry name" value="PolA_pol_RNA-bd_dom"/>
</dbReference>
<comment type="cofactor">
    <cofactor evidence="1">
        <name>Mn(2+)</name>
        <dbReference type="ChEBI" id="CHEBI:29035"/>
    </cofactor>
</comment>
<feature type="binding site" evidence="15">
    <location>
        <position position="103"/>
    </location>
    <ligand>
        <name>Mg(2+)</name>
        <dbReference type="ChEBI" id="CHEBI:18420"/>
        <label>1</label>
        <note>catalytic</note>
    </ligand>
</feature>
<feature type="binding site" evidence="14">
    <location>
        <begin position="238"/>
        <end position="239"/>
    </location>
    <ligand>
        <name>ATP</name>
        <dbReference type="ChEBI" id="CHEBI:30616"/>
    </ligand>
</feature>
<evidence type="ECO:0000256" key="2">
    <source>
        <dbReference type="ARBA" id="ARBA00004123"/>
    </source>
</evidence>
<evidence type="ECO:0000256" key="6">
    <source>
        <dbReference type="ARBA" id="ARBA00022723"/>
    </source>
</evidence>
<dbReference type="FunFam" id="3.30.460.10:FF:000002">
    <property type="entry name" value="Poly(A) polymerase alpha, putative"/>
    <property type="match status" value="1"/>
</dbReference>
<comment type="catalytic activity">
    <reaction evidence="13">
        <text>RNA(n) + ATP = RNA(n)-3'-adenine ribonucleotide + diphosphate</text>
        <dbReference type="Rhea" id="RHEA:11332"/>
        <dbReference type="Rhea" id="RHEA-COMP:14527"/>
        <dbReference type="Rhea" id="RHEA-COMP:17347"/>
        <dbReference type="ChEBI" id="CHEBI:30616"/>
        <dbReference type="ChEBI" id="CHEBI:33019"/>
        <dbReference type="ChEBI" id="CHEBI:140395"/>
        <dbReference type="ChEBI" id="CHEBI:173115"/>
        <dbReference type="EC" id="2.7.7.19"/>
    </reaction>
</comment>
<keyword evidence="12 13" id="KW-0539">Nucleus</keyword>
<keyword evidence="8 13" id="KW-0067">ATP-binding</keyword>
<feature type="domain" description="Poly(A) polymerase nucleotidyltransferase" evidence="19">
    <location>
        <begin position="8"/>
        <end position="206"/>
    </location>
</feature>
<dbReference type="Pfam" id="PF20750">
    <property type="entry name" value="PAP_NTPase"/>
    <property type="match status" value="1"/>
</dbReference>
<evidence type="ECO:0000256" key="9">
    <source>
        <dbReference type="ARBA" id="ARBA00022842"/>
    </source>
</evidence>
<comment type="similarity">
    <text evidence="3 13">Belongs to the poly(A) polymerase family.</text>
</comment>
<keyword evidence="11" id="KW-0464">Manganese</keyword>
<protein>
    <recommendedName>
        <fullName evidence="13">Poly(A) polymerase</fullName>
        <ecNumber evidence="13">2.7.7.19</ecNumber>
    </recommendedName>
</protein>
<comment type="subcellular location">
    <subcellularLocation>
        <location evidence="2 13">Nucleus</location>
    </subcellularLocation>
</comment>
<evidence type="ECO:0000313" key="21">
    <source>
        <dbReference type="Proteomes" id="UP000557566"/>
    </source>
</evidence>
<evidence type="ECO:0000256" key="4">
    <source>
        <dbReference type="ARBA" id="ARBA00022664"/>
    </source>
</evidence>
<evidence type="ECO:0000256" key="8">
    <source>
        <dbReference type="ARBA" id="ARBA00022840"/>
    </source>
</evidence>
<feature type="binding site" evidence="14">
    <location>
        <position position="220"/>
    </location>
    <ligand>
        <name>ATP</name>
        <dbReference type="ChEBI" id="CHEBI:30616"/>
    </ligand>
</feature>
<keyword evidence="21" id="KW-1185">Reference proteome</keyword>
<dbReference type="InterPro" id="IPR048840">
    <property type="entry name" value="PolA_pol_NTPase"/>
</dbReference>
<evidence type="ECO:0000256" key="3">
    <source>
        <dbReference type="ARBA" id="ARBA00010912"/>
    </source>
</evidence>
<dbReference type="Pfam" id="PF04926">
    <property type="entry name" value="PAP_RNA-bind"/>
    <property type="match status" value="1"/>
</dbReference>
<feature type="binding site" evidence="15">
    <location>
        <position position="101"/>
    </location>
    <ligand>
        <name>Mg(2+)</name>
        <dbReference type="ChEBI" id="CHEBI:18420"/>
        <label>2</label>
        <note>catalytic</note>
    </ligand>
</feature>
<evidence type="ECO:0000259" key="19">
    <source>
        <dbReference type="Pfam" id="PF20750"/>
    </source>
</evidence>
<name>A0A8H4PYE9_9HYPO</name>
<feature type="binding site" evidence="14">
    <location>
        <begin position="101"/>
        <end position="103"/>
    </location>
    <ligand>
        <name>ATP</name>
        <dbReference type="ChEBI" id="CHEBI:30616"/>
    </ligand>
</feature>
<dbReference type="GO" id="GO:0005524">
    <property type="term" value="F:ATP binding"/>
    <property type="evidence" value="ECO:0007669"/>
    <property type="project" value="UniProtKB-UniRule"/>
</dbReference>
<dbReference type="FunFam" id="1.10.1410.10:FF:000001">
    <property type="entry name" value="Putative poly(A) polymerase gamma"/>
    <property type="match status" value="1"/>
</dbReference>
<keyword evidence="10" id="KW-0694">RNA-binding</keyword>
<keyword evidence="5 13" id="KW-0808">Transferase</keyword>
<reference evidence="20 21" key="1">
    <citation type="journal article" date="2020" name="Genome Biol. Evol.">
        <title>A new high-quality draft genome assembly of the Chinese cordyceps Ophiocordyceps sinensis.</title>
        <authorList>
            <person name="Shu R."/>
            <person name="Zhang J."/>
            <person name="Meng Q."/>
            <person name="Zhang H."/>
            <person name="Zhou G."/>
            <person name="Li M."/>
            <person name="Wu P."/>
            <person name="Zhao Y."/>
            <person name="Chen C."/>
            <person name="Qin Q."/>
        </authorList>
    </citation>
    <scope>NUCLEOTIDE SEQUENCE [LARGE SCALE GENOMIC DNA]</scope>
    <source>
        <strain evidence="20 21">IOZ07</strain>
    </source>
</reference>
<dbReference type="GO" id="GO:0003723">
    <property type="term" value="F:RNA binding"/>
    <property type="evidence" value="ECO:0007669"/>
    <property type="project" value="UniProtKB-UniRule"/>
</dbReference>
<keyword evidence="4 13" id="KW-0507">mRNA processing</keyword>
<feature type="binding site" evidence="15">
    <location>
        <position position="158"/>
    </location>
    <ligand>
        <name>Mg(2+)</name>
        <dbReference type="ChEBI" id="CHEBI:18420"/>
        <label>2</label>
        <note>catalytic</note>
    </ligand>
</feature>
<dbReference type="InterPro" id="IPR043519">
    <property type="entry name" value="NT_sf"/>
</dbReference>
<feature type="domain" description="Poly(A) polymerase RNA-binding" evidence="17">
    <location>
        <begin position="358"/>
        <end position="538"/>
    </location>
</feature>
<dbReference type="Proteomes" id="UP000557566">
    <property type="component" value="Unassembled WGS sequence"/>
</dbReference>
<dbReference type="Gene3D" id="1.10.1410.10">
    <property type="match status" value="1"/>
</dbReference>
<dbReference type="GO" id="GO:0006397">
    <property type="term" value="P:mRNA processing"/>
    <property type="evidence" value="ECO:0007669"/>
    <property type="project" value="UniProtKB-KW"/>
</dbReference>
<evidence type="ECO:0000256" key="12">
    <source>
        <dbReference type="ARBA" id="ARBA00023242"/>
    </source>
</evidence>
<comment type="function">
    <text evidence="13">Polymerase that creates the 3'-poly(A) tail of mRNA's.</text>
</comment>
<evidence type="ECO:0000256" key="15">
    <source>
        <dbReference type="PIRSR" id="PIRSR018425-2"/>
    </source>
</evidence>
<feature type="domain" description="Poly(A) polymerase central" evidence="18">
    <location>
        <begin position="211"/>
        <end position="355"/>
    </location>
</feature>
<dbReference type="GO" id="GO:0031123">
    <property type="term" value="P:RNA 3'-end processing"/>
    <property type="evidence" value="ECO:0007669"/>
    <property type="project" value="InterPro"/>
</dbReference>
<keyword evidence="7 13" id="KW-0547">Nucleotide-binding</keyword>
<evidence type="ECO:0000256" key="5">
    <source>
        <dbReference type="ARBA" id="ARBA00022679"/>
    </source>
</evidence>
<dbReference type="EMBL" id="JAAVMX010000001">
    <property type="protein sequence ID" value="KAF4512701.1"/>
    <property type="molecule type" value="Genomic_DNA"/>
</dbReference>
<evidence type="ECO:0000256" key="10">
    <source>
        <dbReference type="ARBA" id="ARBA00022884"/>
    </source>
</evidence>
<dbReference type="CDD" id="cd05402">
    <property type="entry name" value="NT_PAP_TUTase"/>
    <property type="match status" value="1"/>
</dbReference>
<dbReference type="Pfam" id="PF04928">
    <property type="entry name" value="PAP_central"/>
    <property type="match status" value="1"/>
</dbReference>
<gene>
    <name evidence="20" type="ORF">G6O67_000049</name>
</gene>
<feature type="binding site" evidence="14">
    <location>
        <position position="229"/>
    </location>
    <ligand>
        <name>ATP</name>
        <dbReference type="ChEBI" id="CHEBI:30616"/>
    </ligand>
</feature>
<dbReference type="SUPFAM" id="SSF81631">
    <property type="entry name" value="PAP/OAS1 substrate-binding domain"/>
    <property type="match status" value="1"/>
</dbReference>
<evidence type="ECO:0000256" key="11">
    <source>
        <dbReference type="ARBA" id="ARBA00023211"/>
    </source>
</evidence>
<evidence type="ECO:0000256" key="7">
    <source>
        <dbReference type="ARBA" id="ARBA00022741"/>
    </source>
</evidence>
<evidence type="ECO:0000259" key="18">
    <source>
        <dbReference type="Pfam" id="PF04928"/>
    </source>
</evidence>
<evidence type="ECO:0000256" key="16">
    <source>
        <dbReference type="SAM" id="MobiDB-lite"/>
    </source>
</evidence>
<proteinExistence type="inferred from homology"/>
<dbReference type="SUPFAM" id="SSF55003">
    <property type="entry name" value="PAP/Archaeal CCA-adding enzyme, C-terminal domain"/>
    <property type="match status" value="1"/>
</dbReference>
<dbReference type="OrthoDB" id="412748at2759"/>
<feature type="binding site" evidence="15">
    <location>
        <position position="101"/>
    </location>
    <ligand>
        <name>Mg(2+)</name>
        <dbReference type="ChEBI" id="CHEBI:18420"/>
        <label>1</label>
        <note>catalytic</note>
    </ligand>
</feature>
<dbReference type="FunFam" id="3.30.70.590:FF:000003">
    <property type="entry name" value="Poly(A) polymerase"/>
    <property type="match status" value="1"/>
</dbReference>
<dbReference type="PANTHER" id="PTHR10682">
    <property type="entry name" value="POLY A POLYMERASE"/>
    <property type="match status" value="1"/>
</dbReference>
<feature type="region of interest" description="Disordered" evidence="16">
    <location>
        <begin position="530"/>
        <end position="572"/>
    </location>
</feature>
<keyword evidence="6 15" id="KW-0479">Metal-binding</keyword>
<accession>A0A8H4PYE9</accession>
<evidence type="ECO:0000259" key="17">
    <source>
        <dbReference type="Pfam" id="PF04926"/>
    </source>
</evidence>
<dbReference type="AlphaFoldDB" id="A0A8H4PYE9"/>
<evidence type="ECO:0000256" key="14">
    <source>
        <dbReference type="PIRSR" id="PIRSR018425-1"/>
    </source>
</evidence>
<dbReference type="InterPro" id="IPR014492">
    <property type="entry name" value="PolyA_polymerase"/>
</dbReference>
<evidence type="ECO:0000256" key="1">
    <source>
        <dbReference type="ARBA" id="ARBA00001936"/>
    </source>
</evidence>
<feature type="binding site" evidence="14">
    <location>
        <position position="158"/>
    </location>
    <ligand>
        <name>ATP</name>
        <dbReference type="ChEBI" id="CHEBI:30616"/>
    </ligand>
</feature>
<dbReference type="GO" id="GO:0046872">
    <property type="term" value="F:metal ion binding"/>
    <property type="evidence" value="ECO:0007669"/>
    <property type="project" value="UniProtKB-KW"/>
</dbReference>
<comment type="cofactor">
    <cofactor evidence="15">
        <name>Mg(2+)</name>
        <dbReference type="ChEBI" id="CHEBI:18420"/>
    </cofactor>
    <text evidence="15">Binds 2 magnesium ions. Also active with manganese.</text>
</comment>
<organism evidence="20 21">
    <name type="scientific">Ophiocordyceps sinensis</name>
    <dbReference type="NCBI Taxonomy" id="72228"/>
    <lineage>
        <taxon>Eukaryota</taxon>
        <taxon>Fungi</taxon>
        <taxon>Dikarya</taxon>
        <taxon>Ascomycota</taxon>
        <taxon>Pezizomycotina</taxon>
        <taxon>Sordariomycetes</taxon>
        <taxon>Hypocreomycetidae</taxon>
        <taxon>Hypocreales</taxon>
        <taxon>Ophiocordycipitaceae</taxon>
        <taxon>Ophiocordyceps</taxon>
    </lineage>
</organism>
<dbReference type="InterPro" id="IPR011068">
    <property type="entry name" value="NuclTrfase_I-like_C"/>
</dbReference>
<dbReference type="InterPro" id="IPR007012">
    <property type="entry name" value="PolA_pol_cen_dom"/>
</dbReference>
<sequence>MTGDQSCGVTPPMSVTLPTETEKRASDALIEELRRQKTFESPSDTQKRHKVLESLQAICDEFVKRVAKEKEPKNEILLKNARGKVFTYGSFRLGVFGPGSDIDTLIVAPKYVTRDDYFKYFPDLLVELAPKGAITDLTVVTDAFVPIIKFEYSCISIDLIFSRIIQKQLSPSFQDLKDSGLLRGLDERELRSLNGTRVTDEILNLVPEQSTFKLALRAIKLWAQRRAVYANIMGFPGGVAWAMLVARVCQLYPKAATSVIVNKFFLVMGQWRWPQPVLLKPIENGPLPVRVWNPKAYKGDSFHLMPVITPAYPSMCATFNITRSSMTIINRELQRGLDLTESIMMGKRPWSDLFVKHTFFTADYKYYISVTTASKDKESQKVWSGYVESKVRVLVQKLELHPSIALAHAFNKGYDRRHCCKNDEEIAQVQEGSLDYLAPKDDAVDAAEEQVAGKNGDSSQSAPSRKVFTTTHYIGLQLVDKARSLDLSYQVDEFKALCTQWKKYVDELKPLVSIGVQHVRSVNLPDDVFEVGEKKPQKKGTKGTLDSKKRGPSEDNPPPPAKRQQASVAAAG</sequence>
<comment type="caution">
    <text evidence="20">The sequence shown here is derived from an EMBL/GenBank/DDBJ whole genome shotgun (WGS) entry which is preliminary data.</text>
</comment>
<dbReference type="Gene3D" id="3.30.70.590">
    <property type="entry name" value="Poly(A) polymerase predicted RNA binding domain"/>
    <property type="match status" value="1"/>
</dbReference>
<evidence type="ECO:0000256" key="13">
    <source>
        <dbReference type="PIRNR" id="PIRNR018425"/>
    </source>
</evidence>
<keyword evidence="9 15" id="KW-0460">Magnesium</keyword>
<dbReference type="PANTHER" id="PTHR10682:SF10">
    <property type="entry name" value="POLYNUCLEOTIDE ADENYLYLTRANSFERASE"/>
    <property type="match status" value="1"/>
</dbReference>
<dbReference type="GO" id="GO:0005634">
    <property type="term" value="C:nucleus"/>
    <property type="evidence" value="ECO:0007669"/>
    <property type="project" value="UniProtKB-SubCell"/>
</dbReference>
<dbReference type="PIRSF" id="PIRSF018425">
    <property type="entry name" value="PolyA_polymerase"/>
    <property type="match status" value="1"/>
</dbReference>
<feature type="region of interest" description="Disordered" evidence="16">
    <location>
        <begin position="1"/>
        <end position="22"/>
    </location>
</feature>
<dbReference type="GO" id="GO:1990817">
    <property type="term" value="F:poly(A) RNA polymerase activity"/>
    <property type="evidence" value="ECO:0007669"/>
    <property type="project" value="UniProtKB-UniRule"/>
</dbReference>
<evidence type="ECO:0000313" key="20">
    <source>
        <dbReference type="EMBL" id="KAF4512701.1"/>
    </source>
</evidence>
<dbReference type="EC" id="2.7.7.19" evidence="13"/>